<accession>A0ACB5TXL6</accession>
<comment type="caution">
    <text evidence="1">The sequence shown here is derived from an EMBL/GenBank/DDBJ whole genome shotgun (WGS) entry which is preliminary data.</text>
</comment>
<sequence length="304" mass="34315">MSRYLWKTNPKCEYDHHFDLFSKLKVSLVPIDGSSDIPVDSSPDVPVDSFQDLLVDSSPVLPADSSSQLPEDTSSDLAADSFSNHSVDSSPDLTVDTFPDLPVDTSPLLPVDISPDFPTDIQDLQENSSPDLPADNPPDLQADGHPDLQEDSSSHLSEDNHSDTFSFSFYFPKSQILPSSTDLFCRWYQPYQNSDDDKAFRYCTDTLTITYKIMFEVVVDIGSLQNSTSTQNKQGMSSDKGKLSRLFFVIWSFKISIDNFYHDSLFHKLVGLGGYYFCAVRISMLKKQDIIFPEERKVHVFRPF</sequence>
<dbReference type="Proteomes" id="UP001165064">
    <property type="component" value="Unassembled WGS sequence"/>
</dbReference>
<organism evidence="1 2">
    <name type="scientific">Ambrosiozyma monospora</name>
    <name type="common">Yeast</name>
    <name type="synonym">Endomycopsis monosporus</name>
    <dbReference type="NCBI Taxonomy" id="43982"/>
    <lineage>
        <taxon>Eukaryota</taxon>
        <taxon>Fungi</taxon>
        <taxon>Dikarya</taxon>
        <taxon>Ascomycota</taxon>
        <taxon>Saccharomycotina</taxon>
        <taxon>Pichiomycetes</taxon>
        <taxon>Pichiales</taxon>
        <taxon>Pichiaceae</taxon>
        <taxon>Ambrosiozyma</taxon>
    </lineage>
</organism>
<evidence type="ECO:0000313" key="2">
    <source>
        <dbReference type="Proteomes" id="UP001165064"/>
    </source>
</evidence>
<dbReference type="EMBL" id="BSXS01009916">
    <property type="protein sequence ID" value="GME96886.1"/>
    <property type="molecule type" value="Genomic_DNA"/>
</dbReference>
<name>A0ACB5TXL6_AMBMO</name>
<proteinExistence type="predicted"/>
<keyword evidence="2" id="KW-1185">Reference proteome</keyword>
<gene>
    <name evidence="1" type="ORF">Amon02_001011000</name>
</gene>
<evidence type="ECO:0000313" key="1">
    <source>
        <dbReference type="EMBL" id="GME96886.1"/>
    </source>
</evidence>
<reference evidence="1" key="1">
    <citation type="submission" date="2023-04" db="EMBL/GenBank/DDBJ databases">
        <title>Ambrosiozyma monospora NBRC 10751.</title>
        <authorList>
            <person name="Ichikawa N."/>
            <person name="Sato H."/>
            <person name="Tonouchi N."/>
        </authorList>
    </citation>
    <scope>NUCLEOTIDE SEQUENCE</scope>
    <source>
        <strain evidence="1">NBRC 10751</strain>
    </source>
</reference>
<protein>
    <submittedName>
        <fullName evidence="1">Unnamed protein product</fullName>
    </submittedName>
</protein>